<protein>
    <submittedName>
        <fullName evidence="5">Acyl-CoA synthetase (NDP forming)</fullName>
    </submittedName>
</protein>
<dbReference type="InterPro" id="IPR003781">
    <property type="entry name" value="CoA-bd"/>
</dbReference>
<dbReference type="InterPro" id="IPR043938">
    <property type="entry name" value="Ligase_CoA_dom"/>
</dbReference>
<dbReference type="EMBL" id="JAUSUQ010000020">
    <property type="protein sequence ID" value="MDQ0340823.1"/>
    <property type="molecule type" value="Genomic_DNA"/>
</dbReference>
<dbReference type="InterPro" id="IPR036291">
    <property type="entry name" value="NAD(P)-bd_dom_sf"/>
</dbReference>
<evidence type="ECO:0000313" key="6">
    <source>
        <dbReference type="Proteomes" id="UP001232445"/>
    </source>
</evidence>
<dbReference type="SUPFAM" id="SSF51735">
    <property type="entry name" value="NAD(P)-binding Rossmann-fold domains"/>
    <property type="match status" value="1"/>
</dbReference>
<dbReference type="SUPFAM" id="SSF52210">
    <property type="entry name" value="Succinyl-CoA synthetase domains"/>
    <property type="match status" value="2"/>
</dbReference>
<gene>
    <name evidence="5" type="ORF">J2S00_003663</name>
</gene>
<evidence type="ECO:0000256" key="2">
    <source>
        <dbReference type="ARBA" id="ARBA00022741"/>
    </source>
</evidence>
<evidence type="ECO:0000256" key="1">
    <source>
        <dbReference type="ARBA" id="ARBA00022598"/>
    </source>
</evidence>
<evidence type="ECO:0000313" key="5">
    <source>
        <dbReference type="EMBL" id="MDQ0340823.1"/>
    </source>
</evidence>
<keyword evidence="2" id="KW-0547">Nucleotide-binding</keyword>
<organism evidence="5 6">
    <name type="scientific">Caldalkalibacillus uzonensis</name>
    <dbReference type="NCBI Taxonomy" id="353224"/>
    <lineage>
        <taxon>Bacteria</taxon>
        <taxon>Bacillati</taxon>
        <taxon>Bacillota</taxon>
        <taxon>Bacilli</taxon>
        <taxon>Bacillales</taxon>
        <taxon>Bacillaceae</taxon>
        <taxon>Caldalkalibacillus</taxon>
    </lineage>
</organism>
<evidence type="ECO:0000259" key="4">
    <source>
        <dbReference type="SMART" id="SM00881"/>
    </source>
</evidence>
<dbReference type="RefSeq" id="WP_307343130.1">
    <property type="nucleotide sequence ID" value="NZ_JAUSUQ010000020.1"/>
</dbReference>
<name>A0ABU0CWM8_9BACI</name>
<reference evidence="5 6" key="1">
    <citation type="submission" date="2023-07" db="EMBL/GenBank/DDBJ databases">
        <title>Genomic Encyclopedia of Type Strains, Phase IV (KMG-IV): sequencing the most valuable type-strain genomes for metagenomic binning, comparative biology and taxonomic classification.</title>
        <authorList>
            <person name="Goeker M."/>
        </authorList>
    </citation>
    <scope>NUCLEOTIDE SEQUENCE [LARGE SCALE GENOMIC DNA]</scope>
    <source>
        <strain evidence="5 6">DSM 17740</strain>
    </source>
</reference>
<dbReference type="Gene3D" id="3.40.50.720">
    <property type="entry name" value="NAD(P)-binding Rossmann-like Domain"/>
    <property type="match status" value="1"/>
</dbReference>
<accession>A0ABU0CWM8</accession>
<keyword evidence="6" id="KW-1185">Reference proteome</keyword>
<dbReference type="InterPro" id="IPR016102">
    <property type="entry name" value="Succinyl-CoA_synth-like"/>
</dbReference>
<dbReference type="Pfam" id="PF13607">
    <property type="entry name" value="Succ_CoA_lig"/>
    <property type="match status" value="1"/>
</dbReference>
<evidence type="ECO:0000256" key="3">
    <source>
        <dbReference type="ARBA" id="ARBA00022840"/>
    </source>
</evidence>
<feature type="domain" description="CoA-binding" evidence="4">
    <location>
        <begin position="10"/>
        <end position="105"/>
    </location>
</feature>
<sequence length="493" mass="54161">MNPVQSIEYLLNPSSIAVVGASTNRNKHGGRLIHHLLMHGYTGKIYPINPKADNIQGLTCFPSIKALPESVDLACLLISSKYLLKTMEECVDKKIKMVMIHSSGFAETGREGAKLQQQLVEYAKANGIRICGPNTIGITNVKNKVFASFSMSMTSTNIPVDGSISYITQSGAIGGAMLSQGWDKSIGINKWISSGNEADLDAADYIDYMVKDDSTRTICVFLEGIKDGLKLKRSLVKAANKRKPVIVFKNGRTEVGRKSVQSHTGLLAGNHKVYQAVFKQYGVIMAESLDDLFDFAMALNYLSLPDGKRVGVVSTSGGACTIVADRCIDSGLEVPDLTKESKERLKAILPDFGAPQNPFDTTAQILNNPEYLKQGLEVLINDPNIDAMILMLTILAGSVATHVAEDIIELSQLSDKPIIVAWTIAENLAKEGMNKLRKAKVPLYPSPERAVKSLQVMQQYKRFLEEWERKKEVYNVALLKNVPVVDYSIHSKH</sequence>
<dbReference type="SMART" id="SM00881">
    <property type="entry name" value="CoA_binding"/>
    <property type="match status" value="1"/>
</dbReference>
<dbReference type="InterPro" id="IPR032875">
    <property type="entry name" value="Succ_CoA_lig_flav_dom"/>
</dbReference>
<dbReference type="Pfam" id="PF13380">
    <property type="entry name" value="CoA_binding_2"/>
    <property type="match status" value="1"/>
</dbReference>
<dbReference type="InterPro" id="IPR051538">
    <property type="entry name" value="Acyl-CoA_Synth/Transferase"/>
</dbReference>
<dbReference type="PANTHER" id="PTHR43334:SF1">
    <property type="entry name" value="3-HYDROXYPROPIONATE--COA LIGASE [ADP-FORMING]"/>
    <property type="match status" value="1"/>
</dbReference>
<dbReference type="Proteomes" id="UP001232445">
    <property type="component" value="Unassembled WGS sequence"/>
</dbReference>
<comment type="caution">
    <text evidence="5">The sequence shown here is derived from an EMBL/GenBank/DDBJ whole genome shotgun (WGS) entry which is preliminary data.</text>
</comment>
<dbReference type="Pfam" id="PF19045">
    <property type="entry name" value="Ligase_CoA_2"/>
    <property type="match status" value="1"/>
</dbReference>
<dbReference type="PANTHER" id="PTHR43334">
    <property type="entry name" value="ACETATE--COA LIGASE [ADP-FORMING]"/>
    <property type="match status" value="1"/>
</dbReference>
<dbReference type="Gene3D" id="3.40.50.261">
    <property type="entry name" value="Succinyl-CoA synthetase domains"/>
    <property type="match status" value="2"/>
</dbReference>
<keyword evidence="1" id="KW-0436">Ligase</keyword>
<keyword evidence="3" id="KW-0067">ATP-binding</keyword>
<proteinExistence type="predicted"/>